<dbReference type="SUPFAM" id="SSF57863">
    <property type="entry name" value="ArfGap/RecO-like zinc finger"/>
    <property type="match status" value="1"/>
</dbReference>
<sequence>MTSPSKADIDAILSSLLSRSENKACFDCSSGNPTWASVTYGVFVCIGCSAVHRSLGVHLSFIRSTQLDTNWTWPQLRAMQVGGNGKAIAFFQQYGGMLDDIKQKYASRAAHLYKNKIEKLANDAMKVYGTELAIVIEGKSAAQQRETDSFQGNKNFALEGLSGMSLSGAALLKKPLVNLSDSNAHSDAGASLSSGSDSQRVMLKPRKGGFGGTKQPKKRGGGSGFGGATKVKTDFAAIEAAAEEVERQHQQQRQTYQQVGGQMRTGADNSLEAETQRFLSLRMAYQDPSKDKTIASKLSQQRSEQLERLGMGAGIGNSRAKVIGHSAVSDMKTIESEDANDLHEPGGRKGNQSGCGNFENTIDTFSRGGSSWLYISSGRDDNVSNDWNIDPFKARAAAGASPSSTETGLLDLPTESPTSRSGNGGDTKYAKSTYSSASAEPPPMSEEMRLKLQNAKSISSADFAFEDQGFNFDGSQFEGRTSLSSDEYFGRPQPKYHPDYSVELNSIKEGVREGVTKVASRLSAFANDFMSQLQEKYG</sequence>
<accession>A0A087VXC2</accession>
<name>A0A087VXC2_ECHMU</name>
<keyword evidence="3 5" id="KW-0863">Zinc-finger</keyword>
<dbReference type="FunFam" id="1.10.220.150:FF:000004">
    <property type="entry name" value="Putative ADP-ribosylation factor GTPase-activating protein 2"/>
    <property type="match status" value="1"/>
</dbReference>
<evidence type="ECO:0000313" key="8">
    <source>
        <dbReference type="EMBL" id="CDI96821.1"/>
    </source>
</evidence>
<dbReference type="PANTHER" id="PTHR45686">
    <property type="entry name" value="ADP-RIBOSYLATION FACTOR GTPASE ACTIVATING PROTEIN 3, ISOFORM H-RELATED"/>
    <property type="match status" value="1"/>
</dbReference>
<feature type="region of interest" description="Disordered" evidence="6">
    <location>
        <begin position="396"/>
        <end position="445"/>
    </location>
</feature>
<reference evidence="8" key="1">
    <citation type="journal article" date="2013" name="Nature">
        <title>The genomes of four tapeworm species reveal adaptations to parasitism.</title>
        <authorList>
            <person name="Tsai I.J."/>
            <person name="Zarowiecki M."/>
            <person name="Holroyd N."/>
            <person name="Garciarrubio A."/>
            <person name="Sanchez-Flores A."/>
            <person name="Brooks K.L."/>
            <person name="Tracey A."/>
            <person name="Bobes R.J."/>
            <person name="Fragoso G."/>
            <person name="Sciutto E."/>
            <person name="Aslett M."/>
            <person name="Beasley H."/>
            <person name="Bennett H.M."/>
            <person name="Cai J."/>
            <person name="Camicia F."/>
            <person name="Clark R."/>
            <person name="Cucher M."/>
            <person name="De Silva N."/>
            <person name="Day T.A."/>
            <person name="Deplazes P."/>
            <person name="Estrada K."/>
            <person name="Fernandez C."/>
            <person name="Holland P.W."/>
            <person name="Hou J."/>
            <person name="Hu S."/>
            <person name="Huckvale T."/>
            <person name="Hung S.S."/>
            <person name="Kamenetzky L."/>
            <person name="Keane J.A."/>
            <person name="Kiss F."/>
            <person name="Koziol U."/>
            <person name="Lambert O."/>
            <person name="Liu K."/>
            <person name="Luo X."/>
            <person name="Luo Y."/>
            <person name="Macchiaroli N."/>
            <person name="Nichol S."/>
            <person name="Paps J."/>
            <person name="Parkinson J."/>
            <person name="Pouchkina-Stantcheva N."/>
            <person name="Riddiford N."/>
            <person name="Rosenzvit M."/>
            <person name="Salinas G."/>
            <person name="Wasmuth J.D."/>
            <person name="Zamanian M."/>
            <person name="Zheng Y."/>
            <person name="Cai X."/>
            <person name="Soberon X."/>
            <person name="Olson P.D."/>
            <person name="Laclette J.P."/>
            <person name="Brehm K."/>
            <person name="Berriman M."/>
            <person name="Garciarrubio A."/>
            <person name="Bobes R.J."/>
            <person name="Fragoso G."/>
            <person name="Sanchez-Flores A."/>
            <person name="Estrada K."/>
            <person name="Cevallos M.A."/>
            <person name="Morett E."/>
            <person name="Gonzalez V."/>
            <person name="Portillo T."/>
            <person name="Ochoa-Leyva A."/>
            <person name="Jose M.V."/>
            <person name="Sciutto E."/>
            <person name="Landa A."/>
            <person name="Jimenez L."/>
            <person name="Valdes V."/>
            <person name="Carrero J.C."/>
            <person name="Larralde C."/>
            <person name="Morales-Montor J."/>
            <person name="Limon-Lason J."/>
            <person name="Soberon X."/>
            <person name="Laclette J.P."/>
        </authorList>
    </citation>
    <scope>NUCLEOTIDE SEQUENCE [LARGE SCALE GENOMIC DNA]</scope>
</reference>
<dbReference type="InterPro" id="IPR037278">
    <property type="entry name" value="ARFGAP/RecO"/>
</dbReference>
<proteinExistence type="predicted"/>
<feature type="domain" description="Arf-GAP" evidence="7">
    <location>
        <begin position="10"/>
        <end position="116"/>
    </location>
</feature>
<dbReference type="Proteomes" id="UP000017246">
    <property type="component" value="Unassembled WGS sequence"/>
</dbReference>
<protein>
    <submittedName>
        <fullName evidence="8">GTPase activating protein ZNF289</fullName>
    </submittedName>
</protein>
<dbReference type="GO" id="GO:0008270">
    <property type="term" value="F:zinc ion binding"/>
    <property type="evidence" value="ECO:0007669"/>
    <property type="project" value="UniProtKB-KW"/>
</dbReference>
<organism evidence="8 9">
    <name type="scientific">Echinococcus multilocularis</name>
    <name type="common">Fox tapeworm</name>
    <dbReference type="NCBI Taxonomy" id="6211"/>
    <lineage>
        <taxon>Eukaryota</taxon>
        <taxon>Metazoa</taxon>
        <taxon>Spiralia</taxon>
        <taxon>Lophotrochozoa</taxon>
        <taxon>Platyhelminthes</taxon>
        <taxon>Cestoda</taxon>
        <taxon>Eucestoda</taxon>
        <taxon>Cyclophyllidea</taxon>
        <taxon>Taeniidae</taxon>
        <taxon>Echinococcus</taxon>
    </lineage>
</organism>
<evidence type="ECO:0000256" key="6">
    <source>
        <dbReference type="SAM" id="MobiDB-lite"/>
    </source>
</evidence>
<evidence type="ECO:0000256" key="2">
    <source>
        <dbReference type="ARBA" id="ARBA00022723"/>
    </source>
</evidence>
<evidence type="ECO:0000256" key="5">
    <source>
        <dbReference type="PROSITE-ProRule" id="PRU00288"/>
    </source>
</evidence>
<dbReference type="STRING" id="6211.A0A087VXC2"/>
<feature type="compositionally biased region" description="Low complexity" evidence="6">
    <location>
        <begin position="186"/>
        <end position="198"/>
    </location>
</feature>
<keyword evidence="1" id="KW-0343">GTPase activation</keyword>
<evidence type="ECO:0000313" key="9">
    <source>
        <dbReference type="Proteomes" id="UP000017246"/>
    </source>
</evidence>
<dbReference type="SMART" id="SM00105">
    <property type="entry name" value="ArfGap"/>
    <property type="match status" value="1"/>
</dbReference>
<dbReference type="PRINTS" id="PR00405">
    <property type="entry name" value="REVINTRACTNG"/>
</dbReference>
<dbReference type="GO" id="GO:0005096">
    <property type="term" value="F:GTPase activator activity"/>
    <property type="evidence" value="ECO:0007669"/>
    <property type="project" value="UniProtKB-KW"/>
</dbReference>
<dbReference type="AlphaFoldDB" id="A0A087VXC2"/>
<dbReference type="GO" id="GO:0048205">
    <property type="term" value="P:COPI coating of Golgi vesicle"/>
    <property type="evidence" value="ECO:0007669"/>
    <property type="project" value="TreeGrafter"/>
</dbReference>
<dbReference type="InterPro" id="IPR001164">
    <property type="entry name" value="ArfGAP_dom"/>
</dbReference>
<keyword evidence="4" id="KW-0862">Zinc</keyword>
<dbReference type="PROSITE" id="PS50115">
    <property type="entry name" value="ARFGAP"/>
    <property type="match status" value="1"/>
</dbReference>
<evidence type="ECO:0000256" key="1">
    <source>
        <dbReference type="ARBA" id="ARBA00022468"/>
    </source>
</evidence>
<dbReference type="OMA" id="ANDFMSQ"/>
<dbReference type="Gene3D" id="1.10.220.150">
    <property type="entry name" value="Arf GTPase activating protein"/>
    <property type="match status" value="1"/>
</dbReference>
<gene>
    <name evidence="8" type="ORF">EmuJ_000054800</name>
</gene>
<dbReference type="EMBL" id="LN902843">
    <property type="protein sequence ID" value="CDI96821.1"/>
    <property type="molecule type" value="Genomic_DNA"/>
</dbReference>
<feature type="region of interest" description="Disordered" evidence="6">
    <location>
        <begin position="185"/>
        <end position="228"/>
    </location>
</feature>
<keyword evidence="9" id="KW-1185">Reference proteome</keyword>
<dbReference type="Pfam" id="PF01412">
    <property type="entry name" value="ArfGap"/>
    <property type="match status" value="1"/>
</dbReference>
<dbReference type="InterPro" id="IPR038508">
    <property type="entry name" value="ArfGAP_dom_sf"/>
</dbReference>
<dbReference type="GO" id="GO:0000139">
    <property type="term" value="C:Golgi membrane"/>
    <property type="evidence" value="ECO:0007669"/>
    <property type="project" value="GOC"/>
</dbReference>
<evidence type="ECO:0000256" key="4">
    <source>
        <dbReference type="ARBA" id="ARBA00022833"/>
    </source>
</evidence>
<reference evidence="8" key="2">
    <citation type="submission" date="2015-11" db="EMBL/GenBank/DDBJ databases">
        <authorList>
            <person name="Zhang Y."/>
            <person name="Guo Z."/>
        </authorList>
    </citation>
    <scope>NUCLEOTIDE SEQUENCE</scope>
</reference>
<dbReference type="PANTHER" id="PTHR45686:SF4">
    <property type="entry name" value="ADP-RIBOSYLATION FACTOR GTPASE ACTIVATING PROTEIN 3, ISOFORM H"/>
    <property type="match status" value="1"/>
</dbReference>
<evidence type="ECO:0000259" key="7">
    <source>
        <dbReference type="PROSITE" id="PS50115"/>
    </source>
</evidence>
<dbReference type="OrthoDB" id="983479at2759"/>
<dbReference type="CDD" id="cd08831">
    <property type="entry name" value="ArfGap_ArfGap2_3_like"/>
    <property type="match status" value="1"/>
</dbReference>
<feature type="compositionally biased region" description="Low complexity" evidence="6">
    <location>
        <begin position="430"/>
        <end position="439"/>
    </location>
</feature>
<keyword evidence="2" id="KW-0479">Metal-binding</keyword>
<dbReference type="eggNOG" id="KOG0706">
    <property type="taxonomic scope" value="Eukaryota"/>
</dbReference>
<evidence type="ECO:0000256" key="3">
    <source>
        <dbReference type="ARBA" id="ARBA00022771"/>
    </source>
</evidence>